<dbReference type="Gene3D" id="3.30.530.20">
    <property type="match status" value="1"/>
</dbReference>
<dbReference type="PANTHER" id="PTHR19308">
    <property type="entry name" value="PHOSPHATIDYLCHOLINE TRANSFER PROTEIN"/>
    <property type="match status" value="1"/>
</dbReference>
<name>A0A7R9MBQ1_9ACAR</name>
<dbReference type="AlphaFoldDB" id="A0A7R9MBQ1"/>
<evidence type="ECO:0000256" key="11">
    <source>
        <dbReference type="ARBA" id="ARBA00079049"/>
    </source>
</evidence>
<evidence type="ECO:0000256" key="5">
    <source>
        <dbReference type="ARBA" id="ARBA00022990"/>
    </source>
</evidence>
<evidence type="ECO:0000256" key="12">
    <source>
        <dbReference type="SAM" id="MobiDB-lite"/>
    </source>
</evidence>
<dbReference type="OrthoDB" id="1295045at2759"/>
<dbReference type="FunFam" id="3.30.530.20:FF:000017">
    <property type="entry name" value="Phosphatidylcholine transfer protein, putative"/>
    <property type="match status" value="1"/>
</dbReference>
<dbReference type="InterPro" id="IPR051213">
    <property type="entry name" value="START_lipid_transfer"/>
</dbReference>
<dbReference type="Proteomes" id="UP000728032">
    <property type="component" value="Unassembled WGS sequence"/>
</dbReference>
<protein>
    <recommendedName>
        <fullName evidence="9">Phosphatidylcholine transfer protein</fullName>
    </recommendedName>
    <alternativeName>
        <fullName evidence="11">START domain-containing protein 2</fullName>
    </alternativeName>
    <alternativeName>
        <fullName evidence="10">StAR-related lipid transfer protein 2</fullName>
    </alternativeName>
</protein>
<dbReference type="SUPFAM" id="SSF55961">
    <property type="entry name" value="Bet v1-like"/>
    <property type="match status" value="1"/>
</dbReference>
<dbReference type="PANTHER" id="PTHR19308:SF8">
    <property type="entry name" value="STAR-RELATED LIPID TRANSFER PROTEIN 7, MITOCHONDRIAL"/>
    <property type="match status" value="1"/>
</dbReference>
<feature type="domain" description="START" evidence="13">
    <location>
        <begin position="191"/>
        <end position="400"/>
    </location>
</feature>
<dbReference type="GO" id="GO:0006869">
    <property type="term" value="P:lipid transport"/>
    <property type="evidence" value="ECO:0007669"/>
    <property type="project" value="UniProtKB-KW"/>
</dbReference>
<feature type="compositionally biased region" description="Polar residues" evidence="12">
    <location>
        <begin position="412"/>
        <end position="428"/>
    </location>
</feature>
<comment type="subcellular location">
    <subcellularLocation>
        <location evidence="1">Cytoplasm</location>
    </subcellularLocation>
</comment>
<dbReference type="GO" id="GO:0005829">
    <property type="term" value="C:cytosol"/>
    <property type="evidence" value="ECO:0007669"/>
    <property type="project" value="UniProtKB-ARBA"/>
</dbReference>
<evidence type="ECO:0000259" key="13">
    <source>
        <dbReference type="PROSITE" id="PS50848"/>
    </source>
</evidence>
<evidence type="ECO:0000313" key="16">
    <source>
        <dbReference type="Proteomes" id="UP000728032"/>
    </source>
</evidence>
<evidence type="ECO:0000256" key="4">
    <source>
        <dbReference type="ARBA" id="ARBA00022553"/>
    </source>
</evidence>
<keyword evidence="5" id="KW-0007">Acetylation</keyword>
<keyword evidence="2" id="KW-0813">Transport</keyword>
<dbReference type="InterPro" id="IPR002913">
    <property type="entry name" value="START_lipid-bd_dom"/>
</dbReference>
<keyword evidence="3" id="KW-0963">Cytoplasm</keyword>
<proteinExistence type="predicted"/>
<keyword evidence="16" id="KW-1185">Reference proteome</keyword>
<keyword evidence="7" id="KW-0446">Lipid-binding</keyword>
<dbReference type="EMBL" id="CAJPVJ010012474">
    <property type="protein sequence ID" value="CAG2174341.1"/>
    <property type="molecule type" value="Genomic_DNA"/>
</dbReference>
<accession>A0A7R9MBQ1</accession>
<dbReference type="InterPro" id="IPR023393">
    <property type="entry name" value="START-like_dom_sf"/>
</dbReference>
<evidence type="ECO:0000256" key="7">
    <source>
        <dbReference type="ARBA" id="ARBA00023121"/>
    </source>
</evidence>
<evidence type="ECO:0000313" key="14">
    <source>
        <dbReference type="EMBL" id="CAD7640128.1"/>
    </source>
</evidence>
<comment type="subunit">
    <text evidence="8">Interacts with ACOT13/THEM2.</text>
</comment>
<evidence type="ECO:0000256" key="1">
    <source>
        <dbReference type="ARBA" id="ARBA00004496"/>
    </source>
</evidence>
<reference evidence="15" key="1">
    <citation type="submission" date="2020-11" db="EMBL/GenBank/DDBJ databases">
        <authorList>
            <person name="Tran Van P."/>
        </authorList>
    </citation>
    <scope>NUCLEOTIDE SEQUENCE</scope>
</reference>
<dbReference type="PROSITE" id="PS50848">
    <property type="entry name" value="START"/>
    <property type="match status" value="1"/>
</dbReference>
<dbReference type="EMBL" id="OC915369">
    <property type="protein sequence ID" value="CAD7640128.1"/>
    <property type="molecule type" value="Genomic_DNA"/>
</dbReference>
<keyword evidence="4" id="KW-0597">Phosphoprotein</keyword>
<evidence type="ECO:0000256" key="6">
    <source>
        <dbReference type="ARBA" id="ARBA00023055"/>
    </source>
</evidence>
<feature type="region of interest" description="Disordered" evidence="12">
    <location>
        <begin position="403"/>
        <end position="428"/>
    </location>
</feature>
<evidence type="ECO:0000313" key="15">
    <source>
        <dbReference type="EMBL" id="CAD7657155.1"/>
    </source>
</evidence>
<evidence type="ECO:0000256" key="9">
    <source>
        <dbReference type="ARBA" id="ARBA00069061"/>
    </source>
</evidence>
<dbReference type="EMBL" id="OC927299">
    <property type="protein sequence ID" value="CAD7657155.1"/>
    <property type="molecule type" value="Genomic_DNA"/>
</dbReference>
<keyword evidence="6" id="KW-0445">Lipid transport</keyword>
<organism evidence="15">
    <name type="scientific">Oppiella nova</name>
    <dbReference type="NCBI Taxonomy" id="334625"/>
    <lineage>
        <taxon>Eukaryota</taxon>
        <taxon>Metazoa</taxon>
        <taxon>Ecdysozoa</taxon>
        <taxon>Arthropoda</taxon>
        <taxon>Chelicerata</taxon>
        <taxon>Arachnida</taxon>
        <taxon>Acari</taxon>
        <taxon>Acariformes</taxon>
        <taxon>Sarcoptiformes</taxon>
        <taxon>Oribatida</taxon>
        <taxon>Brachypylina</taxon>
        <taxon>Oppioidea</taxon>
        <taxon>Oppiidae</taxon>
        <taxon>Oppiella</taxon>
    </lineage>
</organism>
<evidence type="ECO:0000256" key="10">
    <source>
        <dbReference type="ARBA" id="ARBA00077188"/>
    </source>
</evidence>
<dbReference type="EMBL" id="CAJPVJ010000544">
    <property type="protein sequence ID" value="CAG2162809.1"/>
    <property type="molecule type" value="Genomic_DNA"/>
</dbReference>
<dbReference type="GO" id="GO:0008289">
    <property type="term" value="F:lipid binding"/>
    <property type="evidence" value="ECO:0007669"/>
    <property type="project" value="UniProtKB-KW"/>
</dbReference>
<dbReference type="SMART" id="SM00234">
    <property type="entry name" value="START"/>
    <property type="match status" value="1"/>
</dbReference>
<gene>
    <name evidence="15" type="ORF">ONB1V03_LOCUS13787</name>
    <name evidence="14" type="ORF">ONB1V03_LOCUS2398</name>
</gene>
<evidence type="ECO:0000256" key="2">
    <source>
        <dbReference type="ARBA" id="ARBA00022448"/>
    </source>
</evidence>
<sequence>MYLNSSQMIANHFRTHTLLRQRLQSLNTNGNQLFGRHHMVTNGRQNGQSFWDSIREELNQKVILFMALLRQQSNVYMSLRLRRMAQICGLYNRIYSESAVNQLMSQMLVRLRARALTSLRNRFSGNKKSKDSLKCLMSAVCGLFCWDSQRITDGDLKQTITDFESVQRVGATNRIQMNDIPKSTSFSVSAETRDLNDESEAQWEAVIMRDDFKLWRKAVANTSLYQYKVFGTFNDIPARSFYRVQMDTEYRKRWDKLVIKLDIIEREPFVTDRDQLNSEDSGNEVLHWIMKYPYPMNTRDYVYLRRSRIDMKENLMVLVSKSIEYPALPECTQHVRVVDYSSQMVIKPHTTFDECGFDYLLTYFDDPRAAFPSPAYNWMAVSGVPDFVEKLHLAALQLYSSSNHKSNKHNSCNTFNGSTHSSSECIYA</sequence>
<evidence type="ECO:0000256" key="3">
    <source>
        <dbReference type="ARBA" id="ARBA00022490"/>
    </source>
</evidence>
<evidence type="ECO:0000256" key="8">
    <source>
        <dbReference type="ARBA" id="ARBA00063535"/>
    </source>
</evidence>
<dbReference type="Pfam" id="PF01852">
    <property type="entry name" value="START"/>
    <property type="match status" value="1"/>
</dbReference>